<dbReference type="Pfam" id="PF13844">
    <property type="entry name" value="Glyco_transf_41"/>
    <property type="match status" value="2"/>
</dbReference>
<dbReference type="RefSeq" id="WP_168049534.1">
    <property type="nucleotide sequence ID" value="NZ_JAATJR010000003.1"/>
</dbReference>
<evidence type="ECO:0000256" key="3">
    <source>
        <dbReference type="ARBA" id="ARBA00011970"/>
    </source>
</evidence>
<dbReference type="InterPro" id="IPR019734">
    <property type="entry name" value="TPR_rpt"/>
</dbReference>
<protein>
    <recommendedName>
        <fullName evidence="3">protein O-GlcNAc transferase</fullName>
        <ecNumber evidence="3">2.4.1.255</ecNumber>
    </recommendedName>
</protein>
<dbReference type="InterPro" id="IPR013105">
    <property type="entry name" value="TPR_2"/>
</dbReference>
<evidence type="ECO:0000256" key="8">
    <source>
        <dbReference type="PROSITE-ProRule" id="PRU00339"/>
    </source>
</evidence>
<gene>
    <name evidence="10" type="ORF">HB662_09640</name>
</gene>
<evidence type="ECO:0000313" key="10">
    <source>
        <dbReference type="EMBL" id="NKE45041.1"/>
    </source>
</evidence>
<keyword evidence="5" id="KW-0808">Transferase</keyword>
<dbReference type="SUPFAM" id="SSF53756">
    <property type="entry name" value="UDP-Glycosyltransferase/glycogen phosphorylase"/>
    <property type="match status" value="1"/>
</dbReference>
<dbReference type="Gene3D" id="1.25.40.10">
    <property type="entry name" value="Tetratricopeptide repeat domain"/>
    <property type="match status" value="2"/>
</dbReference>
<evidence type="ECO:0000313" key="11">
    <source>
        <dbReference type="Proteomes" id="UP000765160"/>
    </source>
</evidence>
<evidence type="ECO:0000256" key="5">
    <source>
        <dbReference type="ARBA" id="ARBA00022679"/>
    </source>
</evidence>
<organism evidence="10 11">
    <name type="scientific">Falsiroseomonas frigidaquae</name>
    <dbReference type="NCBI Taxonomy" id="487318"/>
    <lineage>
        <taxon>Bacteria</taxon>
        <taxon>Pseudomonadati</taxon>
        <taxon>Pseudomonadota</taxon>
        <taxon>Alphaproteobacteria</taxon>
        <taxon>Acetobacterales</taxon>
        <taxon>Roseomonadaceae</taxon>
        <taxon>Falsiroseomonas</taxon>
    </lineage>
</organism>
<evidence type="ECO:0000256" key="1">
    <source>
        <dbReference type="ARBA" id="ARBA00004922"/>
    </source>
</evidence>
<dbReference type="InterPro" id="IPR011990">
    <property type="entry name" value="TPR-like_helical_dom_sf"/>
</dbReference>
<feature type="domain" description="O-GlcNAc transferase C-terminal" evidence="9">
    <location>
        <begin position="419"/>
        <end position="599"/>
    </location>
</feature>
<accession>A0ABX1EY60</accession>
<dbReference type="PANTHER" id="PTHR44998:SF1">
    <property type="entry name" value="UDP-N-ACETYLGLUCOSAMINE--PEPTIDE N-ACETYLGLUCOSAMINYLTRANSFERASE 110 KDA SUBUNIT"/>
    <property type="match status" value="1"/>
</dbReference>
<evidence type="ECO:0000256" key="2">
    <source>
        <dbReference type="ARBA" id="ARBA00005386"/>
    </source>
</evidence>
<dbReference type="PANTHER" id="PTHR44998">
    <property type="match status" value="1"/>
</dbReference>
<dbReference type="Gene3D" id="3.40.50.11380">
    <property type="match status" value="1"/>
</dbReference>
<dbReference type="PROSITE" id="PS50005">
    <property type="entry name" value="TPR"/>
    <property type="match status" value="1"/>
</dbReference>
<dbReference type="Gene3D" id="3.40.50.2000">
    <property type="entry name" value="Glycogen Phosphorylase B"/>
    <property type="match status" value="1"/>
</dbReference>
<keyword evidence="6" id="KW-0677">Repeat</keyword>
<evidence type="ECO:0000256" key="7">
    <source>
        <dbReference type="ARBA" id="ARBA00022803"/>
    </source>
</evidence>
<dbReference type="Proteomes" id="UP000765160">
    <property type="component" value="Unassembled WGS sequence"/>
</dbReference>
<dbReference type="EMBL" id="JAAVTX010000003">
    <property type="protein sequence ID" value="NKE45041.1"/>
    <property type="molecule type" value="Genomic_DNA"/>
</dbReference>
<comment type="similarity">
    <text evidence="2">Belongs to the glycosyltransferase 41 family. O-GlcNAc transferase subfamily.</text>
</comment>
<keyword evidence="4" id="KW-0328">Glycosyltransferase</keyword>
<dbReference type="SMART" id="SM00028">
    <property type="entry name" value="TPR"/>
    <property type="match status" value="3"/>
</dbReference>
<dbReference type="Pfam" id="PF07719">
    <property type="entry name" value="TPR_2"/>
    <property type="match status" value="1"/>
</dbReference>
<dbReference type="SUPFAM" id="SSF48452">
    <property type="entry name" value="TPR-like"/>
    <property type="match status" value="1"/>
</dbReference>
<sequence>MNALTASDTLDIGWLAGLLARAEWPALLPPAEEARRQRGLRAIRLEGLLPLLEQASREGRQSVAIGGYKAWLAANTAHPQAMAAWFNLGVAFAQTGEFSQAATCYRNALALKADFHEAAINLGLALESAGQTDAALATWQQALQPEATRRQLLNQRGRVLEQVGRFAEAERALRESLISEADQPDVLQHWSHLRQKLCLWPVHAGDTPGLTMEQAALHAGPLGALALFDDIDLQRRIVATWLDRKVPAAPQRLAPRHGYAHDRIRIGYVSSDFCRHAMSFLIAEVLERHDRGRFEIFGYCSSPEDGSDIRARVVAALDHHVRIAGMDDEAAARRIRADEIDILIDLNGLTRGARLGALRWKPAPVQGTYLGYIGSVPLPELDFLLCDAIAVPPDVAHLYAPKPLAIEGLYQANDSRMPELPVLTRAGEGLPEDAFVLCCFANFYKITAEMFSDWMRILHAVPRAVLWLAEDGHGASANLRARAAAAGIGPERLVFGPRVEPARYLARMRLADLFLDTTPYNSGTVASDALRMGLPLLTLAGKAFAARMACSLLTAIGLTDGITGTREDYVARAIALATDPARHEAARHVLAGDAWARTLGDCAGFTRRLEAALETVRLTA</sequence>
<dbReference type="EC" id="2.4.1.255" evidence="3"/>
<comment type="caution">
    <text evidence="10">The sequence shown here is derived from an EMBL/GenBank/DDBJ whole genome shotgun (WGS) entry which is preliminary data.</text>
</comment>
<keyword evidence="11" id="KW-1185">Reference proteome</keyword>
<name>A0ABX1EY60_9PROT</name>
<comment type="pathway">
    <text evidence="1">Protein modification; protein glycosylation.</text>
</comment>
<keyword evidence="7 8" id="KW-0802">TPR repeat</keyword>
<evidence type="ECO:0000256" key="6">
    <source>
        <dbReference type="ARBA" id="ARBA00022737"/>
    </source>
</evidence>
<evidence type="ECO:0000256" key="4">
    <source>
        <dbReference type="ARBA" id="ARBA00022676"/>
    </source>
</evidence>
<proteinExistence type="inferred from homology"/>
<feature type="repeat" description="TPR" evidence="8">
    <location>
        <begin position="82"/>
        <end position="115"/>
    </location>
</feature>
<feature type="domain" description="O-GlcNAc transferase C-terminal" evidence="9">
    <location>
        <begin position="258"/>
        <end position="402"/>
    </location>
</feature>
<evidence type="ECO:0000259" key="9">
    <source>
        <dbReference type="Pfam" id="PF13844"/>
    </source>
</evidence>
<dbReference type="InterPro" id="IPR029489">
    <property type="entry name" value="OGT/SEC/SPY_C"/>
</dbReference>
<reference evidence="10 11" key="1">
    <citation type="submission" date="2020-03" db="EMBL/GenBank/DDBJ databases">
        <title>Roseomonas selenitidurans sp. nov. isolated from soil.</title>
        <authorList>
            <person name="Liu H."/>
        </authorList>
    </citation>
    <scope>NUCLEOTIDE SEQUENCE [LARGE SCALE GENOMIC DNA]</scope>
    <source>
        <strain evidence="10 11">JCM 15073</strain>
    </source>
</reference>